<comment type="caution">
    <text evidence="2">The sequence shown here is derived from an EMBL/GenBank/DDBJ whole genome shotgun (WGS) entry which is preliminary data.</text>
</comment>
<sequence length="76" mass="8058">QISANTPVVALTQAQNGSSTSRSNHSIKEEPIDYSFTISGGTNGANTEQTFISMAAMDNCNLETDGESDIEMIEEG</sequence>
<evidence type="ECO:0000256" key="1">
    <source>
        <dbReference type="SAM" id="MobiDB-lite"/>
    </source>
</evidence>
<feature type="region of interest" description="Disordered" evidence="1">
    <location>
        <begin position="1"/>
        <end position="30"/>
    </location>
</feature>
<evidence type="ECO:0000313" key="2">
    <source>
        <dbReference type="EMBL" id="GMR37676.1"/>
    </source>
</evidence>
<feature type="non-terminal residue" evidence="2">
    <location>
        <position position="1"/>
    </location>
</feature>
<reference evidence="3" key="1">
    <citation type="submission" date="2022-10" db="EMBL/GenBank/DDBJ databases">
        <title>Genome assembly of Pristionchus species.</title>
        <authorList>
            <person name="Yoshida K."/>
            <person name="Sommer R.J."/>
        </authorList>
    </citation>
    <scope>NUCLEOTIDE SEQUENCE [LARGE SCALE GENOMIC DNA]</scope>
    <source>
        <strain evidence="3">RS5460</strain>
    </source>
</reference>
<feature type="non-terminal residue" evidence="2">
    <location>
        <position position="76"/>
    </location>
</feature>
<accession>A0AAN4ZEK9</accession>
<protein>
    <submittedName>
        <fullName evidence="2">Uncharacterized protein</fullName>
    </submittedName>
</protein>
<name>A0AAN4ZEK9_9BILA</name>
<organism evidence="2 3">
    <name type="scientific">Pristionchus mayeri</name>
    <dbReference type="NCBI Taxonomy" id="1317129"/>
    <lineage>
        <taxon>Eukaryota</taxon>
        <taxon>Metazoa</taxon>
        <taxon>Ecdysozoa</taxon>
        <taxon>Nematoda</taxon>
        <taxon>Chromadorea</taxon>
        <taxon>Rhabditida</taxon>
        <taxon>Rhabditina</taxon>
        <taxon>Diplogasteromorpha</taxon>
        <taxon>Diplogasteroidea</taxon>
        <taxon>Neodiplogasteridae</taxon>
        <taxon>Pristionchus</taxon>
    </lineage>
</organism>
<feature type="compositionally biased region" description="Polar residues" evidence="1">
    <location>
        <begin position="1"/>
        <end position="24"/>
    </location>
</feature>
<dbReference type="EMBL" id="BTRK01000002">
    <property type="protein sequence ID" value="GMR37676.1"/>
    <property type="molecule type" value="Genomic_DNA"/>
</dbReference>
<proteinExistence type="predicted"/>
<dbReference type="AlphaFoldDB" id="A0AAN4ZEK9"/>
<gene>
    <name evidence="2" type="ORF">PMAYCL1PPCAC_07871</name>
</gene>
<evidence type="ECO:0000313" key="3">
    <source>
        <dbReference type="Proteomes" id="UP001328107"/>
    </source>
</evidence>
<dbReference type="Proteomes" id="UP001328107">
    <property type="component" value="Unassembled WGS sequence"/>
</dbReference>
<keyword evidence="3" id="KW-1185">Reference proteome</keyword>